<keyword evidence="3" id="KW-0378">Hydrolase</keyword>
<evidence type="ECO:0000256" key="3">
    <source>
        <dbReference type="ARBA" id="ARBA00022801"/>
    </source>
</evidence>
<reference evidence="6 7" key="1">
    <citation type="submission" date="2020-12" db="EMBL/GenBank/DDBJ databases">
        <title>FDA dAtabase for Regulatory Grade micrObial Sequences (FDA-ARGOS): Supporting development and validation of Infectious Disease Dx tests.</title>
        <authorList>
            <person name="Nelson B."/>
            <person name="Plummer A."/>
            <person name="Tallon L."/>
            <person name="Sadzewicz L."/>
            <person name="Zhao X."/>
            <person name="Boylan J."/>
            <person name="Ott S."/>
            <person name="Bowen H."/>
            <person name="Vavikolanu K."/>
            <person name="Mehta A."/>
            <person name="Aluvathingal J."/>
            <person name="Nadendla S."/>
            <person name="Myers T."/>
            <person name="Yan Y."/>
            <person name="Sichtig H."/>
        </authorList>
    </citation>
    <scope>NUCLEOTIDE SEQUENCE [LARGE SCALE GENOMIC DNA]</scope>
    <source>
        <strain evidence="6 7">FDAARGOS_899</strain>
    </source>
</reference>
<evidence type="ECO:0000313" key="7">
    <source>
        <dbReference type="Proteomes" id="UP000594943"/>
    </source>
</evidence>
<evidence type="ECO:0000256" key="1">
    <source>
        <dbReference type="ARBA" id="ARBA00011063"/>
    </source>
</evidence>
<dbReference type="Gene3D" id="3.40.50.2300">
    <property type="match status" value="1"/>
</dbReference>
<dbReference type="CDD" id="cd16343">
    <property type="entry name" value="LMWPTP"/>
    <property type="match status" value="1"/>
</dbReference>
<name>A0A7U4SS93_9BURK</name>
<dbReference type="PANTHER" id="PTHR11717">
    <property type="entry name" value="LOW MOLECULAR WEIGHT PROTEIN TYROSINE PHOSPHATASE"/>
    <property type="match status" value="1"/>
</dbReference>
<evidence type="ECO:0000256" key="5">
    <source>
        <dbReference type="ARBA" id="ARBA00051722"/>
    </source>
</evidence>
<dbReference type="GO" id="GO:0004725">
    <property type="term" value="F:protein tyrosine phosphatase activity"/>
    <property type="evidence" value="ECO:0007669"/>
    <property type="project" value="UniProtKB-EC"/>
</dbReference>
<evidence type="ECO:0000256" key="4">
    <source>
        <dbReference type="ARBA" id="ARBA00022912"/>
    </source>
</evidence>
<evidence type="ECO:0000313" key="6">
    <source>
        <dbReference type="EMBL" id="QPS42183.1"/>
    </source>
</evidence>
<evidence type="ECO:0000256" key="2">
    <source>
        <dbReference type="ARBA" id="ARBA00013064"/>
    </source>
</evidence>
<accession>A0A7T2TYH6</accession>
<dbReference type="SUPFAM" id="SSF52788">
    <property type="entry name" value="Phosphotyrosine protein phosphatases I"/>
    <property type="match status" value="1"/>
</dbReference>
<comment type="catalytic activity">
    <reaction evidence="5">
        <text>O-phospho-L-tyrosyl-[protein] + H2O = L-tyrosyl-[protein] + phosphate</text>
        <dbReference type="Rhea" id="RHEA:10684"/>
        <dbReference type="Rhea" id="RHEA-COMP:10136"/>
        <dbReference type="Rhea" id="RHEA-COMP:20101"/>
        <dbReference type="ChEBI" id="CHEBI:15377"/>
        <dbReference type="ChEBI" id="CHEBI:43474"/>
        <dbReference type="ChEBI" id="CHEBI:46858"/>
        <dbReference type="ChEBI" id="CHEBI:61978"/>
        <dbReference type="EC" id="3.1.3.48"/>
    </reaction>
</comment>
<dbReference type="AlphaFoldDB" id="A0A7U4SS93"/>
<dbReference type="EC" id="3.1.3.48" evidence="2"/>
<protein>
    <recommendedName>
        <fullName evidence="2">protein-tyrosine-phosphatase</fullName>
        <ecNumber evidence="2">3.1.3.48</ecNumber>
    </recommendedName>
</protein>
<dbReference type="KEGG" id="bhg:I6G56_11095"/>
<dbReference type="PANTHER" id="PTHR11717:SF31">
    <property type="entry name" value="LOW MOLECULAR WEIGHT PROTEIN-TYROSINE-PHOSPHATASE ETP-RELATED"/>
    <property type="match status" value="1"/>
</dbReference>
<proteinExistence type="inferred from homology"/>
<dbReference type="InterPro" id="IPR023485">
    <property type="entry name" value="Ptyr_pPase"/>
</dbReference>
<gene>
    <name evidence="6" type="ORF">I6G56_11095</name>
</gene>
<dbReference type="InterPro" id="IPR017867">
    <property type="entry name" value="Tyr_phospatase_low_mol_wt"/>
</dbReference>
<keyword evidence="4" id="KW-0904">Protein phosphatase</keyword>
<dbReference type="Pfam" id="PF01451">
    <property type="entry name" value="LMWPc"/>
    <property type="match status" value="1"/>
</dbReference>
<sequence>MIKSILVVCVGNICRSPMTVGLLQQAMPELTMFSAGLGALVGNPADSMAVQLLSELGADISGHRAQQMNSELAGRADLILVMDNDQRGEVQLLYPQASGKVFRLGELVKMDIPDPYGEPRRAFEHALHLIREGIDTWVPRIRGLR</sequence>
<accession>A0A7U4SS93</accession>
<dbReference type="EMBL" id="CP065686">
    <property type="protein sequence ID" value="QPS42183.1"/>
    <property type="molecule type" value="Genomic_DNA"/>
</dbReference>
<dbReference type="InterPro" id="IPR036196">
    <property type="entry name" value="Ptyr_pPase_sf"/>
</dbReference>
<organism evidence="6 7">
    <name type="scientific">Burkholderia humptydooensis</name>
    <dbReference type="NCBI Taxonomy" id="430531"/>
    <lineage>
        <taxon>Bacteria</taxon>
        <taxon>Pseudomonadati</taxon>
        <taxon>Pseudomonadota</taxon>
        <taxon>Betaproteobacteria</taxon>
        <taxon>Burkholderiales</taxon>
        <taxon>Burkholderiaceae</taxon>
        <taxon>Burkholderia</taxon>
        <taxon>pseudomallei group</taxon>
    </lineage>
</organism>
<dbReference type="InterPro" id="IPR050438">
    <property type="entry name" value="LMW_PTPase"/>
</dbReference>
<dbReference type="RefSeq" id="WP_009916335.1">
    <property type="nucleotide sequence ID" value="NZ_CM003626.1"/>
</dbReference>
<dbReference type="SMART" id="SM00226">
    <property type="entry name" value="LMWPc"/>
    <property type="match status" value="1"/>
</dbReference>
<dbReference type="PRINTS" id="PR00719">
    <property type="entry name" value="LMWPTPASE"/>
</dbReference>
<dbReference type="Proteomes" id="UP000594943">
    <property type="component" value="Chromosome 1"/>
</dbReference>
<comment type="similarity">
    <text evidence="1">Belongs to the low molecular weight phosphotyrosine protein phosphatase family.</text>
</comment>